<feature type="transmembrane region" description="Helical" evidence="1">
    <location>
        <begin position="115"/>
        <end position="134"/>
    </location>
</feature>
<dbReference type="OrthoDB" id="7276301at2"/>
<evidence type="ECO:0000313" key="3">
    <source>
        <dbReference type="Proteomes" id="UP000198704"/>
    </source>
</evidence>
<keyword evidence="1" id="KW-1133">Transmembrane helix</keyword>
<sequence length="318" mass="31745">MALSTDTTRAAYDRDLPTTSLATPAEDMRTMALHSISWGAVIAGAVIALVAQVILNMVGLGIGLSTVDPAGNGTPTAGSLSSGAGIWFVISGILASAAGGWLAGRLSGKPTNTTTAYHGLIAWAVSTLVIVYLLSSAVGGIVSGASSAVSSTLGGAGNLIGGSVKTAAQAAAPSLPGMDNPFSNIESQVRGTTGNDPEALKNAAVSAMRAAVTGDAAQQKDAQEKAAQALSKAQGIPVDQARTQVAQYVQQFNDTVAKTKEQAKQAADTAARVGSQGALYGALALILGALAAFFAGRGAAVDPVLTRTAPAVTTQRRV</sequence>
<keyword evidence="1" id="KW-0812">Transmembrane</keyword>
<accession>A0A1G9U5C3</accession>
<dbReference type="RefSeq" id="WP_091713688.1">
    <property type="nucleotide sequence ID" value="NZ_FNHS01000002.1"/>
</dbReference>
<dbReference type="STRING" id="582672.SAMN05216360_102402"/>
<protein>
    <recommendedName>
        <fullName evidence="4">PhnA-like protein</fullName>
    </recommendedName>
</protein>
<feature type="transmembrane region" description="Helical" evidence="1">
    <location>
        <begin position="84"/>
        <end position="103"/>
    </location>
</feature>
<keyword evidence="1" id="KW-0472">Membrane</keyword>
<keyword evidence="3" id="KW-1185">Reference proteome</keyword>
<name>A0A1G9U5C3_9HYPH</name>
<reference evidence="3" key="1">
    <citation type="submission" date="2016-10" db="EMBL/GenBank/DDBJ databases">
        <authorList>
            <person name="Varghese N."/>
            <person name="Submissions S."/>
        </authorList>
    </citation>
    <scope>NUCLEOTIDE SEQUENCE [LARGE SCALE GENOMIC DNA]</scope>
    <source>
        <strain evidence="3">BL47</strain>
    </source>
</reference>
<organism evidence="2 3">
    <name type="scientific">Methylobacterium phyllostachyos</name>
    <dbReference type="NCBI Taxonomy" id="582672"/>
    <lineage>
        <taxon>Bacteria</taxon>
        <taxon>Pseudomonadati</taxon>
        <taxon>Pseudomonadota</taxon>
        <taxon>Alphaproteobacteria</taxon>
        <taxon>Hyphomicrobiales</taxon>
        <taxon>Methylobacteriaceae</taxon>
        <taxon>Methylobacterium</taxon>
    </lineage>
</organism>
<evidence type="ECO:0000313" key="2">
    <source>
        <dbReference type="EMBL" id="SDM54765.1"/>
    </source>
</evidence>
<dbReference type="AlphaFoldDB" id="A0A1G9U5C3"/>
<evidence type="ECO:0000256" key="1">
    <source>
        <dbReference type="SAM" id="Phobius"/>
    </source>
</evidence>
<proteinExistence type="predicted"/>
<feature type="transmembrane region" description="Helical" evidence="1">
    <location>
        <begin position="278"/>
        <end position="296"/>
    </location>
</feature>
<evidence type="ECO:0008006" key="4">
    <source>
        <dbReference type="Google" id="ProtNLM"/>
    </source>
</evidence>
<feature type="transmembrane region" description="Helical" evidence="1">
    <location>
        <begin position="38"/>
        <end position="64"/>
    </location>
</feature>
<dbReference type="EMBL" id="FNHS01000002">
    <property type="protein sequence ID" value="SDM54765.1"/>
    <property type="molecule type" value="Genomic_DNA"/>
</dbReference>
<dbReference type="Proteomes" id="UP000198704">
    <property type="component" value="Unassembled WGS sequence"/>
</dbReference>
<gene>
    <name evidence="2" type="ORF">SAMN05216360_102402</name>
</gene>